<dbReference type="RefSeq" id="WP_073370464.1">
    <property type="nucleotide sequence ID" value="NZ_FQWB01000004.1"/>
</dbReference>
<dbReference type="AlphaFoldDB" id="A0A1M5K0R8"/>
<keyword evidence="2" id="KW-1185">Reference proteome</keyword>
<sequence>METLNFTIQINATPEKVWNSLWDVENYKIWTNPFCNGSYYKTDNFTEGSKIHLLTPSGEGMYSVLETVKENAFLAFKHLGDIKNFEEMPIVGESGTWTGAMETYALNEIENGTELIVNVDTLESYVGFMKKTFPLALNELKRISEN</sequence>
<dbReference type="EMBL" id="FQWB01000004">
    <property type="protein sequence ID" value="SHG46374.1"/>
    <property type="molecule type" value="Genomic_DNA"/>
</dbReference>
<dbReference type="STRING" id="468056.SAMN05443549_104143"/>
<name>A0A1M5K0R8_9FLAO</name>
<gene>
    <name evidence="1" type="ORF">SAMN05443549_104143</name>
</gene>
<evidence type="ECO:0000313" key="1">
    <source>
        <dbReference type="EMBL" id="SHG46374.1"/>
    </source>
</evidence>
<accession>A0A1M5K0R8</accession>
<dbReference type="OrthoDB" id="2355173at2"/>
<dbReference type="Gene3D" id="3.30.530.20">
    <property type="match status" value="1"/>
</dbReference>
<organism evidence="1 2">
    <name type="scientific">Flavobacterium fluvii</name>
    <dbReference type="NCBI Taxonomy" id="468056"/>
    <lineage>
        <taxon>Bacteria</taxon>
        <taxon>Pseudomonadati</taxon>
        <taxon>Bacteroidota</taxon>
        <taxon>Flavobacteriia</taxon>
        <taxon>Flavobacteriales</taxon>
        <taxon>Flavobacteriaceae</taxon>
        <taxon>Flavobacterium</taxon>
    </lineage>
</organism>
<evidence type="ECO:0000313" key="2">
    <source>
        <dbReference type="Proteomes" id="UP000184516"/>
    </source>
</evidence>
<dbReference type="SUPFAM" id="SSF55961">
    <property type="entry name" value="Bet v1-like"/>
    <property type="match status" value="1"/>
</dbReference>
<reference evidence="2" key="1">
    <citation type="submission" date="2016-11" db="EMBL/GenBank/DDBJ databases">
        <authorList>
            <person name="Varghese N."/>
            <person name="Submissions S."/>
        </authorList>
    </citation>
    <scope>NUCLEOTIDE SEQUENCE [LARGE SCALE GENOMIC DNA]</scope>
    <source>
        <strain evidence="2">DSM 19978</strain>
    </source>
</reference>
<protein>
    <recommendedName>
        <fullName evidence="3">Activator of Hsp90 ATPase homolog 1-like protein</fullName>
    </recommendedName>
</protein>
<proteinExistence type="predicted"/>
<evidence type="ECO:0008006" key="3">
    <source>
        <dbReference type="Google" id="ProtNLM"/>
    </source>
</evidence>
<dbReference type="Proteomes" id="UP000184516">
    <property type="component" value="Unassembled WGS sequence"/>
</dbReference>
<dbReference type="InterPro" id="IPR023393">
    <property type="entry name" value="START-like_dom_sf"/>
</dbReference>